<dbReference type="AlphaFoldDB" id="A0A318KJB1"/>
<dbReference type="RefSeq" id="WP_110391188.1">
    <property type="nucleotide sequence ID" value="NZ_QJKI01000014.1"/>
</dbReference>
<keyword evidence="1" id="KW-0732">Signal</keyword>
<gene>
    <name evidence="2" type="ORF">DFR34_11428</name>
</gene>
<evidence type="ECO:0000313" key="3">
    <source>
        <dbReference type="Proteomes" id="UP000247555"/>
    </source>
</evidence>
<reference evidence="2 3" key="1">
    <citation type="submission" date="2018-05" db="EMBL/GenBank/DDBJ databases">
        <title>Genomic Encyclopedia of Type Strains, Phase IV (KMG-IV): sequencing the most valuable type-strain genomes for metagenomic binning, comparative biology and taxonomic classification.</title>
        <authorList>
            <person name="Goeker M."/>
        </authorList>
    </citation>
    <scope>NUCLEOTIDE SEQUENCE [LARGE SCALE GENOMIC DNA]</scope>
    <source>
        <strain evidence="2 3">DSM 29661</strain>
    </source>
</reference>
<evidence type="ECO:0008006" key="4">
    <source>
        <dbReference type="Google" id="ProtNLM"/>
    </source>
</evidence>
<protein>
    <recommendedName>
        <fullName evidence="4">DUF2993 domain-containing protein</fullName>
    </recommendedName>
</protein>
<evidence type="ECO:0000313" key="2">
    <source>
        <dbReference type="EMBL" id="PXX77941.1"/>
    </source>
</evidence>
<evidence type="ECO:0000256" key="1">
    <source>
        <dbReference type="SAM" id="SignalP"/>
    </source>
</evidence>
<name>A0A318KJB1_9NEIS</name>
<comment type="caution">
    <text evidence="2">The sequence shown here is derived from an EMBL/GenBank/DDBJ whole genome shotgun (WGS) entry which is preliminary data.</text>
</comment>
<dbReference type="OrthoDB" id="8591423at2"/>
<dbReference type="EMBL" id="QJKI01000014">
    <property type="protein sequence ID" value="PXX77941.1"/>
    <property type="molecule type" value="Genomic_DNA"/>
</dbReference>
<organism evidence="2 3">
    <name type="scientific">Rivihabitans pingtungensis</name>
    <dbReference type="NCBI Taxonomy" id="1054498"/>
    <lineage>
        <taxon>Bacteria</taxon>
        <taxon>Pseudomonadati</taxon>
        <taxon>Pseudomonadota</taxon>
        <taxon>Betaproteobacteria</taxon>
        <taxon>Neisseriales</taxon>
        <taxon>Aquaspirillaceae</taxon>
        <taxon>Rivihabitans</taxon>
    </lineage>
</organism>
<accession>A0A318KJB1</accession>
<keyword evidence="3" id="KW-1185">Reference proteome</keyword>
<dbReference type="Proteomes" id="UP000247555">
    <property type="component" value="Unassembled WGS sequence"/>
</dbReference>
<sequence>MSYLRVLATAALALTLTAPAQAEGGTVTIEKDRFIDFYLVLKDHLSRMPGLRGDGVTLSRAYLLDKLRERFNKEGVEVRDLRLTPEKGTIELVTTKGPVDARHTVDFTFLPVDWAQRTIRLRFQQRSEPLNDTLLGQLLGSIAIGAFETATGRNSVKQLTEKHPYLTVDGDVLSVRMDQVPSLIPYLNTQIMGYKPFDYVGVKRVATEQDQLRIVLALQKKPS</sequence>
<proteinExistence type="predicted"/>
<feature type="chain" id="PRO_5016385849" description="DUF2993 domain-containing protein" evidence="1">
    <location>
        <begin position="23"/>
        <end position="223"/>
    </location>
</feature>
<feature type="signal peptide" evidence="1">
    <location>
        <begin position="1"/>
        <end position="22"/>
    </location>
</feature>